<keyword evidence="2" id="KW-1185">Reference proteome</keyword>
<dbReference type="RefSeq" id="YP_009201306.1">
    <property type="nucleotide sequence ID" value="NC_028829.1"/>
</dbReference>
<organism evidence="1 2">
    <name type="scientific">Vibrio phage ValKK3</name>
    <dbReference type="NCBI Taxonomy" id="1610855"/>
    <lineage>
        <taxon>Viruses</taxon>
        <taxon>Duplodnaviria</taxon>
        <taxon>Heunggongvirae</taxon>
        <taxon>Uroviricota</taxon>
        <taxon>Caudoviricetes</taxon>
        <taxon>Pantevenvirales</taxon>
        <taxon>Straboviridae</taxon>
        <taxon>Schizotequatrovirus</taxon>
        <taxon>Schizotequatrovirus valkk3</taxon>
    </lineage>
</organism>
<dbReference type="GeneID" id="26628529"/>
<dbReference type="KEGG" id="vg:26628529"/>
<dbReference type="Proteomes" id="UP000202888">
    <property type="component" value="Segment"/>
</dbReference>
<dbReference type="OrthoDB" id="14121at10239"/>
<sequence length="295" mass="34083">MIIFEGYDALFEAFDRAANYDWLTDDEAFFEIGGTMYKAIITSKDEARGRIIDVSFMWKRPDGQYSYELKKSSNAKDSLMVMSTVLAATFDKAKRENPDYITFSAFADHDDRDAKKRYNLYKRMAERYAKQMDYTLQTHGRMFVLKNNNPSNEIRRLPNDGIKVEDEITYVDFPRVNAFTWATLFECERPGDFELIRMTNGFATIKRVNDKTVQIKASINGNKFDNLDTVEIWESLLGTIIAKPAWGGDGEAELLEKGAILEDGKMLILDYNTLYMVEKVSDFEEVWGHSLIRVE</sequence>
<protein>
    <submittedName>
        <fullName evidence="1">Uncharacterized protein</fullName>
    </submittedName>
</protein>
<accession>A0A0D4DAR9</accession>
<dbReference type="EMBL" id="KP671755">
    <property type="protein sequence ID" value="AJT61044.1"/>
    <property type="molecule type" value="Genomic_DNA"/>
</dbReference>
<evidence type="ECO:0000313" key="1">
    <source>
        <dbReference type="EMBL" id="AJT61044.1"/>
    </source>
</evidence>
<proteinExistence type="predicted"/>
<evidence type="ECO:0000313" key="2">
    <source>
        <dbReference type="Proteomes" id="UP000202888"/>
    </source>
</evidence>
<reference evidence="1 2" key="1">
    <citation type="journal article" date="2016" name="Genom Data">
        <title>Complete genome sequence of a giant Vibrio phage ValKK3 infecting Vibrio alginolyticus.</title>
        <authorList>
            <person name="Lal T.M."/>
            <person name="Sano M."/>
            <person name="Hatai K."/>
            <person name="Ransangan J."/>
        </authorList>
    </citation>
    <scope>NUCLEOTIDE SEQUENCE [LARGE SCALE GENOMIC DNA]</scope>
</reference>
<name>A0A0D4DAR9_9CAUD</name>